<sequence>MKKIFTLLVVAALGLQTVACGASGSSASAKTNDDNSELTTVRVAIMTNGSSHWYAVIGDKEGIFEKHGIKVEISEFAAGINTVDAVVTGQADFGNLADYAAVNRIGNTKDDTNLVIVDRLSTSEGSSNGGLYVSDDIKSVEDLAGQPFATQPGTVWDYWLAKTYEYANIPEDQQNVVEVDSGASAVALQSTGEVKAQWASGTNGTKLEEAGFSTILTLDDLGLYTDAYYISTSDYLEANPEVAKKWIEAQEEIAEWITANPDKAAEDFEAVTGESKEQFLSDLEATKLVTDFTEETLEHLNGIKDWAVEGGRFEDYNILDYTDLSALEVVYPYSVTVK</sequence>
<dbReference type="AlphaFoldDB" id="A0A285SDR4"/>
<feature type="chain" id="PRO_5039133999" evidence="1">
    <location>
        <begin position="22"/>
        <end position="338"/>
    </location>
</feature>
<proteinExistence type="predicted"/>
<dbReference type="Pfam" id="PF09084">
    <property type="entry name" value="NMT1"/>
    <property type="match status" value="1"/>
</dbReference>
<gene>
    <name evidence="3" type="ORF">SAMN02910411_2155</name>
</gene>
<dbReference type="RefSeq" id="WP_097076477.1">
    <property type="nucleotide sequence ID" value="NZ_OBMR01000007.1"/>
</dbReference>
<dbReference type="PANTHER" id="PTHR30024">
    <property type="entry name" value="ALIPHATIC SULFONATES-BINDING PROTEIN-RELATED"/>
    <property type="match status" value="1"/>
</dbReference>
<protein>
    <submittedName>
        <fullName evidence="3">ABC-type nitrate/sulfonate/bicarbonate transport system, substrate-binding protein</fullName>
    </submittedName>
</protein>
<evidence type="ECO:0000313" key="4">
    <source>
        <dbReference type="Proteomes" id="UP000219563"/>
    </source>
</evidence>
<keyword evidence="1" id="KW-0732">Signal</keyword>
<dbReference type="SUPFAM" id="SSF53850">
    <property type="entry name" value="Periplasmic binding protein-like II"/>
    <property type="match status" value="1"/>
</dbReference>
<name>A0A285SDR4_9FIRM</name>
<dbReference type="EMBL" id="OBMR01000007">
    <property type="protein sequence ID" value="SOC06025.1"/>
    <property type="molecule type" value="Genomic_DNA"/>
</dbReference>
<organism evidence="3 4">
    <name type="scientific">Pseudobutyrivibrio ruminis DSM 9787</name>
    <dbReference type="NCBI Taxonomy" id="1123011"/>
    <lineage>
        <taxon>Bacteria</taxon>
        <taxon>Bacillati</taxon>
        <taxon>Bacillota</taxon>
        <taxon>Clostridia</taxon>
        <taxon>Lachnospirales</taxon>
        <taxon>Lachnospiraceae</taxon>
        <taxon>Pseudobutyrivibrio</taxon>
    </lineage>
</organism>
<evidence type="ECO:0000313" key="3">
    <source>
        <dbReference type="EMBL" id="SOC06025.1"/>
    </source>
</evidence>
<reference evidence="3 4" key="1">
    <citation type="submission" date="2017-08" db="EMBL/GenBank/DDBJ databases">
        <authorList>
            <person name="de Groot N.N."/>
        </authorList>
    </citation>
    <scope>NUCLEOTIDE SEQUENCE [LARGE SCALE GENOMIC DNA]</scope>
    <source>
        <strain evidence="3 4">DSM 9787</strain>
    </source>
</reference>
<dbReference type="InterPro" id="IPR015168">
    <property type="entry name" value="SsuA/THI5"/>
</dbReference>
<evidence type="ECO:0000259" key="2">
    <source>
        <dbReference type="Pfam" id="PF09084"/>
    </source>
</evidence>
<feature type="domain" description="SsuA/THI5-like" evidence="2">
    <location>
        <begin position="52"/>
        <end position="264"/>
    </location>
</feature>
<dbReference type="Gene3D" id="3.40.190.10">
    <property type="entry name" value="Periplasmic binding protein-like II"/>
    <property type="match status" value="2"/>
</dbReference>
<accession>A0A285SDR4</accession>
<dbReference type="Proteomes" id="UP000219563">
    <property type="component" value="Unassembled WGS sequence"/>
</dbReference>
<feature type="signal peptide" evidence="1">
    <location>
        <begin position="1"/>
        <end position="21"/>
    </location>
</feature>
<evidence type="ECO:0000256" key="1">
    <source>
        <dbReference type="SAM" id="SignalP"/>
    </source>
</evidence>